<dbReference type="InterPro" id="IPR045033">
    <property type="entry name" value="PILS1/3/4/5/7"/>
</dbReference>
<evidence type="ECO:0000313" key="11">
    <source>
        <dbReference type="Proteomes" id="UP000283530"/>
    </source>
</evidence>
<dbReference type="PANTHER" id="PTHR31651">
    <property type="match status" value="1"/>
</dbReference>
<evidence type="ECO:0000256" key="2">
    <source>
        <dbReference type="ARBA" id="ARBA00022448"/>
    </source>
</evidence>
<evidence type="ECO:0000256" key="9">
    <source>
        <dbReference type="SAM" id="Phobius"/>
    </source>
</evidence>
<evidence type="ECO:0000256" key="3">
    <source>
        <dbReference type="ARBA" id="ARBA00022692"/>
    </source>
</evidence>
<feature type="transmembrane region" description="Helical" evidence="9">
    <location>
        <begin position="97"/>
        <end position="120"/>
    </location>
</feature>
<feature type="transmembrane region" description="Helical" evidence="9">
    <location>
        <begin position="421"/>
        <end position="442"/>
    </location>
</feature>
<feature type="transmembrane region" description="Helical" evidence="9">
    <location>
        <begin position="174"/>
        <end position="195"/>
    </location>
</feature>
<organism evidence="10 11">
    <name type="scientific">Cinnamomum micranthum f. kanehirae</name>
    <dbReference type="NCBI Taxonomy" id="337451"/>
    <lineage>
        <taxon>Eukaryota</taxon>
        <taxon>Viridiplantae</taxon>
        <taxon>Streptophyta</taxon>
        <taxon>Embryophyta</taxon>
        <taxon>Tracheophyta</taxon>
        <taxon>Spermatophyta</taxon>
        <taxon>Magnoliopsida</taxon>
        <taxon>Magnoliidae</taxon>
        <taxon>Laurales</taxon>
        <taxon>Lauraceae</taxon>
        <taxon>Cinnamomum</taxon>
    </lineage>
</organism>
<evidence type="ECO:0000256" key="6">
    <source>
        <dbReference type="ARBA" id="ARBA00023294"/>
    </source>
</evidence>
<dbReference type="EMBL" id="QPKB01000001">
    <property type="protein sequence ID" value="RWR72752.1"/>
    <property type="molecule type" value="Genomic_DNA"/>
</dbReference>
<protein>
    <submittedName>
        <fullName evidence="10">Protein PIN-LIKES 3-like protein</fullName>
    </submittedName>
</protein>
<keyword evidence="11" id="KW-1185">Reference proteome</keyword>
<dbReference type="GO" id="GO:0005789">
    <property type="term" value="C:endoplasmic reticulum membrane"/>
    <property type="evidence" value="ECO:0007669"/>
    <property type="project" value="UniProtKB-SubCell"/>
</dbReference>
<evidence type="ECO:0000256" key="5">
    <source>
        <dbReference type="ARBA" id="ARBA00023136"/>
    </source>
</evidence>
<dbReference type="PANTHER" id="PTHR31651:SF33">
    <property type="entry name" value="PROTEIN PIN-LIKES 1"/>
    <property type="match status" value="1"/>
</dbReference>
<comment type="similarity">
    <text evidence="8">Belongs to the auxin efflux carrier (TC 2.A.69.2) family.</text>
</comment>
<dbReference type="STRING" id="337451.A0A3S3N4U4"/>
<evidence type="ECO:0000256" key="8">
    <source>
        <dbReference type="ARBA" id="ARBA00025752"/>
    </source>
</evidence>
<evidence type="ECO:0000256" key="1">
    <source>
        <dbReference type="ARBA" id="ARBA00004477"/>
    </source>
</evidence>
<keyword evidence="3 9" id="KW-0812">Transmembrane</keyword>
<dbReference type="AlphaFoldDB" id="A0A3S3N4U4"/>
<dbReference type="GO" id="GO:0009734">
    <property type="term" value="P:auxin-activated signaling pathway"/>
    <property type="evidence" value="ECO:0007669"/>
    <property type="project" value="UniProtKB-KW"/>
</dbReference>
<comment type="function">
    <text evidence="7">Involved in cellular auxin homeostasis by regulating auxin metabolism. Regulates intracellular auxin accumulation at the endoplasmic reticulum and thus auxin availability for nuclear auxin signaling.</text>
</comment>
<dbReference type="OrthoDB" id="191139at2759"/>
<keyword evidence="2" id="KW-0813">Transport</keyword>
<feature type="transmembrane region" description="Helical" evidence="9">
    <location>
        <begin position="319"/>
        <end position="339"/>
    </location>
</feature>
<reference evidence="10 11" key="1">
    <citation type="journal article" date="2019" name="Nat. Plants">
        <title>Stout camphor tree genome fills gaps in understanding of flowering plant genome evolution.</title>
        <authorList>
            <person name="Chaw S.M."/>
            <person name="Liu Y.C."/>
            <person name="Wu Y.W."/>
            <person name="Wang H.Y."/>
            <person name="Lin C.I."/>
            <person name="Wu C.S."/>
            <person name="Ke H.M."/>
            <person name="Chang L.Y."/>
            <person name="Hsu C.Y."/>
            <person name="Yang H.T."/>
            <person name="Sudianto E."/>
            <person name="Hsu M.H."/>
            <person name="Wu K.P."/>
            <person name="Wang L.N."/>
            <person name="Leebens-Mack J.H."/>
            <person name="Tsai I.J."/>
        </authorList>
    </citation>
    <scope>NUCLEOTIDE SEQUENCE [LARGE SCALE GENOMIC DNA]</scope>
    <source>
        <strain evidence="11">cv. Chaw 1501</strain>
        <tissue evidence="10">Young leaves</tissue>
    </source>
</reference>
<keyword evidence="4 9" id="KW-1133">Transmembrane helix</keyword>
<feature type="transmembrane region" description="Helical" evidence="9">
    <location>
        <begin position="351"/>
        <end position="379"/>
    </location>
</feature>
<feature type="transmembrane region" description="Helical" evidence="9">
    <location>
        <begin position="281"/>
        <end position="299"/>
    </location>
</feature>
<feature type="transmembrane region" description="Helical" evidence="9">
    <location>
        <begin position="31"/>
        <end position="53"/>
    </location>
</feature>
<evidence type="ECO:0000313" key="10">
    <source>
        <dbReference type="EMBL" id="RWR72752.1"/>
    </source>
</evidence>
<gene>
    <name evidence="10" type="ORF">CKAN_00099200</name>
</gene>
<comment type="subcellular location">
    <subcellularLocation>
        <location evidence="1">Endoplasmic reticulum membrane</location>
        <topology evidence="1">Multi-pass membrane protein</topology>
    </subcellularLocation>
</comment>
<dbReference type="GO" id="GO:0080162">
    <property type="term" value="P:endoplasmic reticulum to cytosol auxin transport"/>
    <property type="evidence" value="ECO:0007669"/>
    <property type="project" value="InterPro"/>
</dbReference>
<comment type="caution">
    <text evidence="10">The sequence shown here is derived from an EMBL/GenBank/DDBJ whole genome shotgun (WGS) entry which is preliminary data.</text>
</comment>
<evidence type="ECO:0000256" key="4">
    <source>
        <dbReference type="ARBA" id="ARBA00022989"/>
    </source>
</evidence>
<dbReference type="Pfam" id="PF03547">
    <property type="entry name" value="Mem_trans"/>
    <property type="match status" value="1"/>
</dbReference>
<evidence type="ECO:0000256" key="7">
    <source>
        <dbReference type="ARBA" id="ARBA00025100"/>
    </source>
</evidence>
<name>A0A3S3N4U4_9MAGN</name>
<dbReference type="Proteomes" id="UP000283530">
    <property type="component" value="Unassembled WGS sequence"/>
</dbReference>
<keyword evidence="5 9" id="KW-0472">Membrane</keyword>
<sequence length="443" mass="47682">MFDEVLVVISSWVLLLRFVQKKRKYCDMEILDLLIVSSISVLKVLIMTSVGALIATDHVNILGEDARKHLNSVVYFVFNPALICANLSRTITFESMALLWFMPLNVFISYVIGSALGWLVNQITKTPTNLRGLFLGCCAAGNLGTMPLIIIPAICKERGSPFGASTVCQKYGLAYTSLSTAIGAIFLWSYVYNIVRISSIRSIEEVNGSTPIAGSPPETYKLLEDGCSEAIASAKDCSTLGQRAVSSAGSEEVVPKEKVPTSAKLKQLVETLSGSFGLKNLLAPSTIGAIVGFVIGAIPKLRRSFIGESAPLRMIQDSIALLGDGAIPTLTLIMGGNLIKGIRGSGMRVSLIIGIIVVRYIALPLSGIAVIKGAIHFGLLHSDPLYQFVLLLQFAVPPALNIGTITQLFGQGESECSVIFLWSYALAPISLTFWSTVFLWLLS</sequence>
<proteinExistence type="inferred from homology"/>
<dbReference type="InterPro" id="IPR004776">
    <property type="entry name" value="Mem_transp_PIN-like"/>
</dbReference>
<accession>A0A3S3N4U4</accession>
<keyword evidence="6" id="KW-0927">Auxin signaling pathway</keyword>
<feature type="transmembrane region" description="Helical" evidence="9">
    <location>
        <begin position="385"/>
        <end position="409"/>
    </location>
</feature>
<feature type="transmembrane region" description="Helical" evidence="9">
    <location>
        <begin position="132"/>
        <end position="154"/>
    </location>
</feature>